<dbReference type="OrthoDB" id="340608at2759"/>
<dbReference type="AlphaFoldDB" id="A0A167YA56"/>
<dbReference type="InterPro" id="IPR005045">
    <property type="entry name" value="CDC50/LEM3_fam"/>
</dbReference>
<evidence type="ECO:0000256" key="3">
    <source>
        <dbReference type="ARBA" id="ARBA00022692"/>
    </source>
</evidence>
<feature type="region of interest" description="Disordered" evidence="6">
    <location>
        <begin position="346"/>
        <end position="368"/>
    </location>
</feature>
<gene>
    <name evidence="8" type="ORF">AAL_06793</name>
</gene>
<reference evidence="8 9" key="1">
    <citation type="journal article" date="2016" name="Genome Biol. Evol.">
        <title>Divergent and convergent evolution of fungal pathogenicity.</title>
        <authorList>
            <person name="Shang Y."/>
            <person name="Xiao G."/>
            <person name="Zheng P."/>
            <person name="Cen K."/>
            <person name="Zhan S."/>
            <person name="Wang C."/>
        </authorList>
    </citation>
    <scope>NUCLEOTIDE SEQUENCE [LARGE SCALE GENOMIC DNA]</scope>
    <source>
        <strain evidence="8 9">RCEF 2490</strain>
    </source>
</reference>
<evidence type="ECO:0000256" key="7">
    <source>
        <dbReference type="SAM" id="Phobius"/>
    </source>
</evidence>
<dbReference type="GO" id="GO:0005783">
    <property type="term" value="C:endoplasmic reticulum"/>
    <property type="evidence" value="ECO:0007669"/>
    <property type="project" value="TreeGrafter"/>
</dbReference>
<comment type="caution">
    <text evidence="8">The sequence shown here is derived from an EMBL/GenBank/DDBJ whole genome shotgun (WGS) entry which is preliminary data.</text>
</comment>
<dbReference type="PANTHER" id="PTHR10926:SF0">
    <property type="entry name" value="CDC50, ISOFORM A"/>
    <property type="match status" value="1"/>
</dbReference>
<evidence type="ECO:0000313" key="8">
    <source>
        <dbReference type="EMBL" id="KZZ91052.1"/>
    </source>
</evidence>
<dbReference type="Proteomes" id="UP000078544">
    <property type="component" value="Unassembled WGS sequence"/>
</dbReference>
<evidence type="ECO:0000256" key="5">
    <source>
        <dbReference type="ARBA" id="ARBA00023136"/>
    </source>
</evidence>
<feature type="compositionally biased region" description="Basic and acidic residues" evidence="6">
    <location>
        <begin position="12"/>
        <end position="27"/>
    </location>
</feature>
<name>A0A167YA56_9HYPO</name>
<dbReference type="EMBL" id="AZGY01000019">
    <property type="protein sequence ID" value="KZZ91052.1"/>
    <property type="molecule type" value="Genomic_DNA"/>
</dbReference>
<feature type="region of interest" description="Disordered" evidence="6">
    <location>
        <begin position="1"/>
        <end position="44"/>
    </location>
</feature>
<evidence type="ECO:0000256" key="4">
    <source>
        <dbReference type="ARBA" id="ARBA00022989"/>
    </source>
</evidence>
<dbReference type="STRING" id="1081109.A0A167YA56"/>
<keyword evidence="9" id="KW-1185">Reference proteome</keyword>
<feature type="transmembrane region" description="Helical" evidence="7">
    <location>
        <begin position="304"/>
        <end position="325"/>
    </location>
</feature>
<evidence type="ECO:0000256" key="2">
    <source>
        <dbReference type="ARBA" id="ARBA00009457"/>
    </source>
</evidence>
<evidence type="ECO:0000313" key="9">
    <source>
        <dbReference type="Proteomes" id="UP000078544"/>
    </source>
</evidence>
<comment type="subcellular location">
    <subcellularLocation>
        <location evidence="1">Membrane</location>
        <topology evidence="1">Multi-pass membrane protein</topology>
    </subcellularLocation>
</comment>
<accession>A0A167YA56</accession>
<protein>
    <submittedName>
        <fullName evidence="8">LEM3/CDC50 family protein</fullName>
    </submittedName>
</protein>
<feature type="compositionally biased region" description="Polar residues" evidence="6">
    <location>
        <begin position="346"/>
        <end position="357"/>
    </location>
</feature>
<keyword evidence="4 7" id="KW-1133">Transmembrane helix</keyword>
<dbReference type="Pfam" id="PF03381">
    <property type="entry name" value="CDC50"/>
    <property type="match status" value="1"/>
</dbReference>
<dbReference type="GO" id="GO:0005794">
    <property type="term" value="C:Golgi apparatus"/>
    <property type="evidence" value="ECO:0007669"/>
    <property type="project" value="TreeGrafter"/>
</dbReference>
<comment type="similarity">
    <text evidence="2">Belongs to the CDC50/LEM3 family.</text>
</comment>
<dbReference type="GO" id="GO:0005886">
    <property type="term" value="C:plasma membrane"/>
    <property type="evidence" value="ECO:0007669"/>
    <property type="project" value="TreeGrafter"/>
</dbReference>
<sequence length="368" mass="40789">MSDPPRGVGHTDSIDSHDSTPKLPDKPKSRRPPSGDFNNSEFTPMPKNTVFTAFKNNNGSVQAKWAAQKNVSITLYNKVNVTGDRCYLQFTTPEAMGAPVLFYYYLTNFYQNHRRYAESCDLNQLKGDARSYNDISGSKCTPLYGASKDGTSKPYYPCGLIANSMFNDSFGDPILMNPPGLNVSRPYNMTTKGIAWDSDKDLYGPTAYQPQDILPPPNWVKAYPNNYTTDNPPPNLKEWEAFQVWMRTAGLPTFSKLFKRNDDVPMEAGTYQIAIDYFFPAQGYDGTKSILITTRTVMGGRNNFLGIAYIAVGGLCILLGAIFTATHLIRPRKLGDHTYLSWNNAPASKPSGPSTAMATGREVRPGES</sequence>
<evidence type="ECO:0000256" key="1">
    <source>
        <dbReference type="ARBA" id="ARBA00004141"/>
    </source>
</evidence>
<organism evidence="8 9">
    <name type="scientific">Moelleriella libera RCEF 2490</name>
    <dbReference type="NCBI Taxonomy" id="1081109"/>
    <lineage>
        <taxon>Eukaryota</taxon>
        <taxon>Fungi</taxon>
        <taxon>Dikarya</taxon>
        <taxon>Ascomycota</taxon>
        <taxon>Pezizomycotina</taxon>
        <taxon>Sordariomycetes</taxon>
        <taxon>Hypocreomycetidae</taxon>
        <taxon>Hypocreales</taxon>
        <taxon>Clavicipitaceae</taxon>
        <taxon>Moelleriella</taxon>
    </lineage>
</organism>
<evidence type="ECO:0000256" key="6">
    <source>
        <dbReference type="SAM" id="MobiDB-lite"/>
    </source>
</evidence>
<proteinExistence type="inferred from homology"/>
<keyword evidence="5 7" id="KW-0472">Membrane</keyword>
<dbReference type="PANTHER" id="PTHR10926">
    <property type="entry name" value="CELL CYCLE CONTROL PROTEIN 50"/>
    <property type="match status" value="1"/>
</dbReference>
<keyword evidence="3 7" id="KW-0812">Transmembrane</keyword>